<keyword evidence="5 14" id="KW-0597">Phosphoprotein</keyword>
<feature type="domain" description="Phytochrome chromophore attachment site" evidence="15">
    <location>
        <begin position="689"/>
        <end position="828"/>
    </location>
</feature>
<dbReference type="InterPro" id="IPR005467">
    <property type="entry name" value="His_kinase_dom"/>
</dbReference>
<dbReference type="SMART" id="SM00448">
    <property type="entry name" value="REC"/>
    <property type="match status" value="1"/>
</dbReference>
<evidence type="ECO:0000256" key="9">
    <source>
        <dbReference type="ARBA" id="ARBA00022840"/>
    </source>
</evidence>
<dbReference type="InterPro" id="IPR003018">
    <property type="entry name" value="GAF"/>
</dbReference>
<reference evidence="18" key="1">
    <citation type="submission" date="2022-06" db="EMBL/GenBank/DDBJ databases">
        <title>New cyanobacteria of genus Symplocastrum in benthos of Lake Baikal.</title>
        <authorList>
            <person name="Sorokovikova E."/>
            <person name="Tikhonova I."/>
            <person name="Krasnopeev A."/>
            <person name="Evseev P."/>
            <person name="Gladkikh A."/>
            <person name="Belykh O."/>
        </authorList>
    </citation>
    <scope>NUCLEOTIDE SEQUENCE</scope>
    <source>
        <strain evidence="18">BBK-W-15</strain>
    </source>
</reference>
<dbReference type="InterPro" id="IPR004358">
    <property type="entry name" value="Sig_transdc_His_kin-like_C"/>
</dbReference>
<comment type="similarity">
    <text evidence="3">In the N-terminal section; belongs to the phytochrome family.</text>
</comment>
<comment type="catalytic activity">
    <reaction evidence="1">
        <text>ATP + protein L-histidine = ADP + protein N-phospho-L-histidine.</text>
        <dbReference type="EC" id="2.7.13.3"/>
    </reaction>
</comment>
<evidence type="ECO:0000256" key="3">
    <source>
        <dbReference type="ARBA" id="ARBA00006402"/>
    </source>
</evidence>
<evidence type="ECO:0000313" key="19">
    <source>
        <dbReference type="Proteomes" id="UP001204953"/>
    </source>
</evidence>
<evidence type="ECO:0000256" key="12">
    <source>
        <dbReference type="ARBA" id="ARBA00023306"/>
    </source>
</evidence>
<evidence type="ECO:0000256" key="11">
    <source>
        <dbReference type="ARBA" id="ARBA00023136"/>
    </source>
</evidence>
<dbReference type="Gene3D" id="3.30.565.10">
    <property type="entry name" value="Histidine kinase-like ATPase, C-terminal domain"/>
    <property type="match status" value="1"/>
</dbReference>
<dbReference type="InterPro" id="IPR003661">
    <property type="entry name" value="HisK_dim/P_dom"/>
</dbReference>
<dbReference type="GO" id="GO:0009584">
    <property type="term" value="P:detection of visible light"/>
    <property type="evidence" value="ECO:0007669"/>
    <property type="project" value="InterPro"/>
</dbReference>
<dbReference type="SMART" id="SM00065">
    <property type="entry name" value="GAF"/>
    <property type="match status" value="4"/>
</dbReference>
<dbReference type="PRINTS" id="PR00344">
    <property type="entry name" value="BCTRLSENSOR"/>
</dbReference>
<dbReference type="InterPro" id="IPR036890">
    <property type="entry name" value="HATPase_C_sf"/>
</dbReference>
<dbReference type="InterPro" id="IPR016132">
    <property type="entry name" value="Phyto_chromo_attachment"/>
</dbReference>
<evidence type="ECO:0000256" key="2">
    <source>
        <dbReference type="ARBA" id="ARBA00004370"/>
    </source>
</evidence>
<dbReference type="PROSITE" id="PS50109">
    <property type="entry name" value="HIS_KIN"/>
    <property type="match status" value="1"/>
</dbReference>
<dbReference type="Pfam" id="PF00512">
    <property type="entry name" value="HisKA"/>
    <property type="match status" value="1"/>
</dbReference>
<dbReference type="FunFam" id="1.10.287.130:FF:000038">
    <property type="entry name" value="Sensory transduction histidine kinase"/>
    <property type="match status" value="1"/>
</dbReference>
<sequence>MYSPEKAKVLAETPSELESITQEVLLNRIGNRIRQSLELQEILSATVAEVRSFLGMDRVKIYQFQPDGHGLVIAESIVENRLPSLLGLHFPADDIPPFARELYVRARQRTIVDLTSQQIGLSPLDSPDTGELLGIEDIRYRAVDPCHVEYLTTMGVKSSVVVPIVIESSTQSRETLPSLRSIDQLWGLLACHHSEAYPVKEEQLGLLQLVVDQVAIAISQSILLKRVRDRASHETNINRVTQLLYTTPTVQLQAALEETMAIFQGSGARLYLGTKDSKQKAEIYTYGSQPQRLDGGTGRVIEENLLWQRFLNSGLTQESGNKPWSVGWMRAMYSLGDMSEESSEESNIWAIPDIYREPLCRSLTPLFQSTGIRGLLIIPLYFGSELLGCLSIFRDEVNIEMMWAGYHNSDSRQLMPRQSFEAWRQFKTGEAQAWTESDLLLGRAIGERLSTAVKQYQLYQQVQTLNTNLEQQISIRTAELQHSTAMANQQRTLADILAKLQKLSDVETIFRTATDGVRQVFNVDRVAVYRFDADWGGEFIERFGSVSPGWAKIVLATCSIWNDSYLQETKGGRYRHNEISVVDDIYNAELSPYHLEILEHYYIRSFAIVPLIKGGTLWGLLAAYQHTNPRKWETSEITFFSQIATHLAIALQQIEYLEEVQSKTKELSATAERQQALTEVIARIRESLNLDQIFKSTTQEVRRLLNVDRVAIFRFLPESNYQVGEVISEDVNLIYPSAMNVPIADSCFAQDYLTKCRNRSPFTIDDVEGAGLRDCYLQTLAQFQIKANLVVPLFNGETLWGLLCIHQCSQPRQWQVKEKDFATLIAAQLGVALQQAELLFQAQVAKEAAEAANNAKSQFLANMSHELRTPLNAILGFSEILQEEILGSLNEEQKNAVENIATSGEHLLSLITDILDLSKVESSTIELNTETVSIKEVCEYSLVFIKHDANQKNIQLVSEIPDKMSPIIVDKRRWQQVLINLLNNAVKFTNEGGRVSLLVTVSFPKDRDLDTNIPISLLAHPSPLLLFHIIDTGISISPQDINRLFQPFVQIDSSLSRKYVGTGLGLALVKKIVNLHGGEVSVTSTMGQGSRFTVALPYLPETVVITTQTKTESAIKPEVVPAREKLPSAIKPEVLPEREELPSPVDIVATITLTPLILLAEDNQSNIDTFTGYLNAQKYRLVIANNGIEAISIAQAQKPDLILMDIQMPGIDGLEAIRQIRTNQELANTPIIALTALAMPGDEERCIAAGANSYLAKPVKLKRLGEVIKHFLGVGNGE</sequence>
<evidence type="ECO:0000256" key="7">
    <source>
        <dbReference type="ARBA" id="ARBA00022741"/>
    </source>
</evidence>
<gene>
    <name evidence="18" type="ORF">NJ959_24960</name>
</gene>
<proteinExistence type="inferred from homology"/>
<dbReference type="GO" id="GO:0005524">
    <property type="term" value="F:ATP binding"/>
    <property type="evidence" value="ECO:0007669"/>
    <property type="project" value="UniProtKB-KW"/>
</dbReference>
<evidence type="ECO:0000259" key="17">
    <source>
        <dbReference type="PROSITE" id="PS50110"/>
    </source>
</evidence>
<dbReference type="Proteomes" id="UP001204953">
    <property type="component" value="Unassembled WGS sequence"/>
</dbReference>
<dbReference type="GO" id="GO:0016020">
    <property type="term" value="C:membrane"/>
    <property type="evidence" value="ECO:0007669"/>
    <property type="project" value="UniProtKB-SubCell"/>
</dbReference>
<evidence type="ECO:0000256" key="14">
    <source>
        <dbReference type="PROSITE-ProRule" id="PRU00169"/>
    </source>
</evidence>
<dbReference type="InterPro" id="IPR036097">
    <property type="entry name" value="HisK_dim/P_sf"/>
</dbReference>
<evidence type="ECO:0000256" key="10">
    <source>
        <dbReference type="ARBA" id="ARBA00023012"/>
    </source>
</evidence>
<feature type="modified residue" description="4-aspartylphosphate" evidence="14">
    <location>
        <position position="1205"/>
    </location>
</feature>
<evidence type="ECO:0000256" key="5">
    <source>
        <dbReference type="ARBA" id="ARBA00022553"/>
    </source>
</evidence>
<dbReference type="SUPFAM" id="SSF55781">
    <property type="entry name" value="GAF domain-like"/>
    <property type="match status" value="4"/>
</dbReference>
<dbReference type="PROSITE" id="PS50110">
    <property type="entry name" value="RESPONSE_REGULATORY"/>
    <property type="match status" value="1"/>
</dbReference>
<name>A0AAE3KPS6_9CYAN</name>
<dbReference type="SMART" id="SM00387">
    <property type="entry name" value="HATPase_c"/>
    <property type="match status" value="1"/>
</dbReference>
<dbReference type="PANTHER" id="PTHR45339">
    <property type="entry name" value="HYBRID SIGNAL TRANSDUCTION HISTIDINE KINASE J"/>
    <property type="match status" value="1"/>
</dbReference>
<organism evidence="18 19">
    <name type="scientific">Limnofasciculus baicalensis BBK-W-15</name>
    <dbReference type="NCBI Taxonomy" id="2699891"/>
    <lineage>
        <taxon>Bacteria</taxon>
        <taxon>Bacillati</taxon>
        <taxon>Cyanobacteriota</taxon>
        <taxon>Cyanophyceae</taxon>
        <taxon>Coleofasciculales</taxon>
        <taxon>Coleofasciculaceae</taxon>
        <taxon>Limnofasciculus</taxon>
        <taxon>Limnofasciculus baicalensis</taxon>
    </lineage>
</organism>
<comment type="subcellular location">
    <subcellularLocation>
        <location evidence="2">Membrane</location>
    </subcellularLocation>
</comment>
<feature type="domain" description="Histidine kinase" evidence="16">
    <location>
        <begin position="862"/>
        <end position="1100"/>
    </location>
</feature>
<dbReference type="Pfam" id="PF01590">
    <property type="entry name" value="GAF"/>
    <property type="match status" value="3"/>
</dbReference>
<dbReference type="PROSITE" id="PS50046">
    <property type="entry name" value="PHYTOCHROME_2"/>
    <property type="match status" value="3"/>
</dbReference>
<dbReference type="SUPFAM" id="SSF47384">
    <property type="entry name" value="Homodimeric domain of signal transducing histidine kinase"/>
    <property type="match status" value="1"/>
</dbReference>
<feature type="domain" description="Phytochrome chromophore attachment site" evidence="15">
    <location>
        <begin position="38"/>
        <end position="213"/>
    </location>
</feature>
<dbReference type="RefSeq" id="WP_254014417.1">
    <property type="nucleotide sequence ID" value="NZ_JAMZMM010000377.1"/>
</dbReference>
<evidence type="ECO:0000256" key="4">
    <source>
        <dbReference type="ARBA" id="ARBA00012438"/>
    </source>
</evidence>
<evidence type="ECO:0000256" key="13">
    <source>
        <dbReference type="ARBA" id="ARBA00074306"/>
    </source>
</evidence>
<dbReference type="InterPro" id="IPR029016">
    <property type="entry name" value="GAF-like_dom_sf"/>
</dbReference>
<dbReference type="Gene3D" id="3.40.50.2300">
    <property type="match status" value="1"/>
</dbReference>
<evidence type="ECO:0000256" key="1">
    <source>
        <dbReference type="ARBA" id="ARBA00000085"/>
    </source>
</evidence>
<evidence type="ECO:0000259" key="16">
    <source>
        <dbReference type="PROSITE" id="PS50109"/>
    </source>
</evidence>
<feature type="domain" description="Response regulatory" evidence="17">
    <location>
        <begin position="1156"/>
        <end position="1272"/>
    </location>
</feature>
<keyword evidence="19" id="KW-1185">Reference proteome</keyword>
<keyword evidence="9" id="KW-0067">ATP-binding</keyword>
<dbReference type="GO" id="GO:0006355">
    <property type="term" value="P:regulation of DNA-templated transcription"/>
    <property type="evidence" value="ECO:0007669"/>
    <property type="project" value="InterPro"/>
</dbReference>
<dbReference type="FunFam" id="3.30.565.10:FF:000010">
    <property type="entry name" value="Sensor histidine kinase RcsC"/>
    <property type="match status" value="1"/>
</dbReference>
<accession>A0AAE3KPS6</accession>
<dbReference type="EMBL" id="JAMZMM010000377">
    <property type="protein sequence ID" value="MCP2731684.1"/>
    <property type="molecule type" value="Genomic_DNA"/>
</dbReference>
<dbReference type="Pfam" id="PF02518">
    <property type="entry name" value="HATPase_c"/>
    <property type="match status" value="1"/>
</dbReference>
<evidence type="ECO:0000259" key="15">
    <source>
        <dbReference type="PROSITE" id="PS50046"/>
    </source>
</evidence>
<dbReference type="InterPro" id="IPR001789">
    <property type="entry name" value="Sig_transdc_resp-reg_receiver"/>
</dbReference>
<dbReference type="SUPFAM" id="SSF52172">
    <property type="entry name" value="CheY-like"/>
    <property type="match status" value="1"/>
</dbReference>
<dbReference type="InterPro" id="IPR011006">
    <property type="entry name" value="CheY-like_superfamily"/>
</dbReference>
<keyword evidence="12" id="KW-0131">Cell cycle</keyword>
<dbReference type="PANTHER" id="PTHR45339:SF1">
    <property type="entry name" value="HYBRID SIGNAL TRANSDUCTION HISTIDINE KINASE J"/>
    <property type="match status" value="1"/>
</dbReference>
<dbReference type="InterPro" id="IPR003594">
    <property type="entry name" value="HATPase_dom"/>
</dbReference>
<comment type="caution">
    <text evidence="18">The sequence shown here is derived from an EMBL/GenBank/DDBJ whole genome shotgun (WGS) entry which is preliminary data.</text>
</comment>
<dbReference type="SUPFAM" id="SSF55874">
    <property type="entry name" value="ATPase domain of HSP90 chaperone/DNA topoisomerase II/histidine kinase"/>
    <property type="match status" value="1"/>
</dbReference>
<evidence type="ECO:0000313" key="18">
    <source>
        <dbReference type="EMBL" id="MCP2731684.1"/>
    </source>
</evidence>
<evidence type="ECO:0000256" key="8">
    <source>
        <dbReference type="ARBA" id="ARBA00022777"/>
    </source>
</evidence>
<dbReference type="CDD" id="cd00082">
    <property type="entry name" value="HisKA"/>
    <property type="match status" value="1"/>
</dbReference>
<dbReference type="InterPro" id="IPR013515">
    <property type="entry name" value="Phytochrome_cen-reg"/>
</dbReference>
<keyword evidence="10" id="KW-0902">Two-component regulatory system</keyword>
<dbReference type="SMART" id="SM00388">
    <property type="entry name" value="HisKA"/>
    <property type="match status" value="1"/>
</dbReference>
<keyword evidence="8" id="KW-0418">Kinase</keyword>
<evidence type="ECO:0000256" key="6">
    <source>
        <dbReference type="ARBA" id="ARBA00022679"/>
    </source>
</evidence>
<dbReference type="EC" id="2.7.13.3" evidence="4"/>
<keyword evidence="7" id="KW-0547">Nucleotide-binding</keyword>
<keyword evidence="6" id="KW-0808">Transferase</keyword>
<dbReference type="Gene3D" id="3.30.450.40">
    <property type="match status" value="4"/>
</dbReference>
<protein>
    <recommendedName>
        <fullName evidence="13">Circadian input-output histidine kinase CikA</fullName>
        <ecNumber evidence="4">2.7.13.3</ecNumber>
    </recommendedName>
</protein>
<dbReference type="Gene3D" id="1.10.287.130">
    <property type="match status" value="1"/>
</dbReference>
<dbReference type="Pfam" id="PF00072">
    <property type="entry name" value="Response_reg"/>
    <property type="match status" value="1"/>
</dbReference>
<dbReference type="AlphaFoldDB" id="A0AAE3KPS6"/>
<dbReference type="Pfam" id="PF00360">
    <property type="entry name" value="PHY"/>
    <property type="match status" value="1"/>
</dbReference>
<dbReference type="CDD" id="cd16922">
    <property type="entry name" value="HATPase_EvgS-ArcB-TorS-like"/>
    <property type="match status" value="1"/>
</dbReference>
<feature type="domain" description="Phytochrome chromophore attachment site" evidence="15">
    <location>
        <begin position="505"/>
        <end position="646"/>
    </location>
</feature>
<dbReference type="GO" id="GO:0000155">
    <property type="term" value="F:phosphorelay sensor kinase activity"/>
    <property type="evidence" value="ECO:0007669"/>
    <property type="project" value="InterPro"/>
</dbReference>
<keyword evidence="11" id="KW-0472">Membrane</keyword>